<sequence>MGIFRIFEWIGDNALYYLNQYGRMGIFLGQCCVQALLPPYKFRPILRQIHFIGAKSVFVILFTGAFTGMVLGLQGYYTLRQYGSEGALGSAVALSLIRELGPVLTALMVTGRAGSAMCAEIGIMRNSEQIDALECMAIDPHKYLMVPKFVAALVCLPLLTSIFDVVGIAGGRFVGVNLLGVSAGAYYQGMVHSVVWKDVSMGLVKSLCFGLLVVWISTSKGYFLHHERSGGFGAEGVSRVTTNAVVASSVAVLVMDYLITAILM</sequence>
<evidence type="ECO:0000256" key="5">
    <source>
        <dbReference type="ARBA" id="ARBA00022989"/>
    </source>
</evidence>
<feature type="transmembrane region" description="Helical" evidence="7">
    <location>
        <begin position="57"/>
        <end position="77"/>
    </location>
</feature>
<dbReference type="AlphaFoldDB" id="A0A6N9TWV9"/>
<evidence type="ECO:0000256" key="2">
    <source>
        <dbReference type="ARBA" id="ARBA00007556"/>
    </source>
</evidence>
<dbReference type="PANTHER" id="PTHR30188">
    <property type="entry name" value="ABC TRANSPORTER PERMEASE PROTEIN-RELATED"/>
    <property type="match status" value="1"/>
</dbReference>
<comment type="caution">
    <text evidence="8">The sequence shown here is derived from an EMBL/GenBank/DDBJ whole genome shotgun (WGS) entry which is preliminary data.</text>
</comment>
<comment type="similarity">
    <text evidence="2 7">Belongs to the MlaE permease family.</text>
</comment>
<dbReference type="Proteomes" id="UP000469346">
    <property type="component" value="Unassembled WGS sequence"/>
</dbReference>
<reference evidence="8 9" key="1">
    <citation type="submission" date="2020-02" db="EMBL/GenBank/DDBJ databases">
        <title>Comparative genomics of sulfur disproportionating microorganisms.</title>
        <authorList>
            <person name="Ward L.M."/>
            <person name="Bertran E."/>
            <person name="Johnston D.T."/>
        </authorList>
    </citation>
    <scope>NUCLEOTIDE SEQUENCE [LARGE SCALE GENOMIC DNA]</scope>
    <source>
        <strain evidence="8 9">DSM 100025</strain>
    </source>
</reference>
<organism evidence="8 9">
    <name type="scientific">Dissulfurirhabdus thermomarina</name>
    <dbReference type="NCBI Taxonomy" id="1765737"/>
    <lineage>
        <taxon>Bacteria</taxon>
        <taxon>Deltaproteobacteria</taxon>
        <taxon>Dissulfurirhabdaceae</taxon>
        <taxon>Dissulfurirhabdus</taxon>
    </lineage>
</organism>
<feature type="transmembrane region" description="Helical" evidence="7">
    <location>
        <begin position="244"/>
        <end position="263"/>
    </location>
</feature>
<feature type="transmembrane region" description="Helical" evidence="7">
    <location>
        <begin position="176"/>
        <end position="196"/>
    </location>
</feature>
<proteinExistence type="inferred from homology"/>
<dbReference type="PANTHER" id="PTHR30188:SF4">
    <property type="entry name" value="PROTEIN TRIGALACTOSYLDIACYLGLYCEROL 1, CHLOROPLASTIC"/>
    <property type="match status" value="1"/>
</dbReference>
<dbReference type="NCBIfam" id="TIGR00056">
    <property type="entry name" value="MlaE family lipid ABC transporter permease subunit"/>
    <property type="match status" value="1"/>
</dbReference>
<evidence type="ECO:0000256" key="3">
    <source>
        <dbReference type="ARBA" id="ARBA00022448"/>
    </source>
</evidence>
<feature type="transmembrane region" description="Helical" evidence="7">
    <location>
        <begin position="149"/>
        <end position="170"/>
    </location>
</feature>
<dbReference type="GO" id="GO:0005548">
    <property type="term" value="F:phospholipid transporter activity"/>
    <property type="evidence" value="ECO:0007669"/>
    <property type="project" value="TreeGrafter"/>
</dbReference>
<evidence type="ECO:0000256" key="4">
    <source>
        <dbReference type="ARBA" id="ARBA00022692"/>
    </source>
</evidence>
<dbReference type="InterPro" id="IPR003453">
    <property type="entry name" value="ABC_MlaE_roteobac"/>
</dbReference>
<protein>
    <submittedName>
        <fullName evidence="8">ABC transporter permease</fullName>
    </submittedName>
</protein>
<keyword evidence="9" id="KW-1185">Reference proteome</keyword>
<comment type="subcellular location">
    <subcellularLocation>
        <location evidence="1">Membrane</location>
        <topology evidence="1">Multi-pass membrane protein</topology>
    </subcellularLocation>
</comment>
<dbReference type="Pfam" id="PF02405">
    <property type="entry name" value="MlaE"/>
    <property type="match status" value="1"/>
</dbReference>
<feature type="transmembrane region" description="Helical" evidence="7">
    <location>
        <begin position="203"/>
        <end position="224"/>
    </location>
</feature>
<evidence type="ECO:0000313" key="9">
    <source>
        <dbReference type="Proteomes" id="UP000469346"/>
    </source>
</evidence>
<evidence type="ECO:0000313" key="8">
    <source>
        <dbReference type="EMBL" id="NDY42966.1"/>
    </source>
</evidence>
<keyword evidence="3" id="KW-0813">Transport</keyword>
<dbReference type="GO" id="GO:0043190">
    <property type="term" value="C:ATP-binding cassette (ABC) transporter complex"/>
    <property type="evidence" value="ECO:0007669"/>
    <property type="project" value="InterPro"/>
</dbReference>
<dbReference type="InterPro" id="IPR030802">
    <property type="entry name" value="Permease_MalE"/>
</dbReference>
<accession>A0A6N9TWV9</accession>
<keyword evidence="5 7" id="KW-1133">Transmembrane helix</keyword>
<gene>
    <name evidence="8" type="ORF">G3N55_08940</name>
</gene>
<evidence type="ECO:0000256" key="1">
    <source>
        <dbReference type="ARBA" id="ARBA00004141"/>
    </source>
</evidence>
<evidence type="ECO:0000256" key="6">
    <source>
        <dbReference type="ARBA" id="ARBA00023136"/>
    </source>
</evidence>
<dbReference type="EMBL" id="JAAGRR010000104">
    <property type="protein sequence ID" value="NDY42966.1"/>
    <property type="molecule type" value="Genomic_DNA"/>
</dbReference>
<keyword evidence="6 7" id="KW-0472">Membrane</keyword>
<evidence type="ECO:0000256" key="7">
    <source>
        <dbReference type="RuleBase" id="RU362044"/>
    </source>
</evidence>
<keyword evidence="4 7" id="KW-0812">Transmembrane</keyword>
<dbReference type="RefSeq" id="WP_163299092.1">
    <property type="nucleotide sequence ID" value="NZ_JAAGRR010000104.1"/>
</dbReference>
<name>A0A6N9TWV9_DISTH</name>